<dbReference type="PROSITE" id="PS50853">
    <property type="entry name" value="FN3"/>
    <property type="match status" value="4"/>
</dbReference>
<dbReference type="SMART" id="SM00060">
    <property type="entry name" value="FN3"/>
    <property type="match status" value="5"/>
</dbReference>
<dbReference type="InterPro" id="IPR020472">
    <property type="entry name" value="WD40_PAC1"/>
</dbReference>
<feature type="coiled-coil region" evidence="4">
    <location>
        <begin position="1028"/>
        <end position="1066"/>
    </location>
</feature>
<keyword evidence="1 3" id="KW-0853">WD repeat</keyword>
<dbReference type="CDD" id="cd00063">
    <property type="entry name" value="FN3"/>
    <property type="match status" value="5"/>
</dbReference>
<dbReference type="SUPFAM" id="SSF49265">
    <property type="entry name" value="Fibronectin type III"/>
    <property type="match status" value="3"/>
</dbReference>
<feature type="compositionally biased region" description="Polar residues" evidence="5">
    <location>
        <begin position="1119"/>
        <end position="1136"/>
    </location>
</feature>
<feature type="domain" description="Fibronectin type-III" evidence="6">
    <location>
        <begin position="1498"/>
        <end position="1592"/>
    </location>
</feature>
<dbReference type="PANTHER" id="PTHR22847:SF637">
    <property type="entry name" value="WD REPEAT DOMAIN 5B"/>
    <property type="match status" value="1"/>
</dbReference>
<feature type="region of interest" description="Disordered" evidence="5">
    <location>
        <begin position="1085"/>
        <end position="1215"/>
    </location>
</feature>
<feature type="compositionally biased region" description="Basic and acidic residues" evidence="5">
    <location>
        <begin position="1659"/>
        <end position="1683"/>
    </location>
</feature>
<evidence type="ECO:0000259" key="6">
    <source>
        <dbReference type="PROSITE" id="PS50853"/>
    </source>
</evidence>
<protein>
    <recommendedName>
        <fullName evidence="6">Fibronectin type-III domain-containing protein</fullName>
    </recommendedName>
</protein>
<dbReference type="PROSITE" id="PS00678">
    <property type="entry name" value="WD_REPEATS_1"/>
    <property type="match status" value="4"/>
</dbReference>
<feature type="compositionally biased region" description="Acidic residues" evidence="5">
    <location>
        <begin position="2234"/>
        <end position="2243"/>
    </location>
</feature>
<gene>
    <name evidence="7" type="ORF">TrVE_jg8591</name>
</gene>
<feature type="repeat" description="WD" evidence="3">
    <location>
        <begin position="287"/>
        <end position="328"/>
    </location>
</feature>
<feature type="region of interest" description="Disordered" evidence="5">
    <location>
        <begin position="420"/>
        <end position="471"/>
    </location>
</feature>
<feature type="compositionally biased region" description="Basic and acidic residues" evidence="5">
    <location>
        <begin position="1972"/>
        <end position="1982"/>
    </location>
</feature>
<feature type="region of interest" description="Disordered" evidence="5">
    <location>
        <begin position="1239"/>
        <end position="1283"/>
    </location>
</feature>
<feature type="region of interest" description="Disordered" evidence="5">
    <location>
        <begin position="755"/>
        <end position="818"/>
    </location>
</feature>
<feature type="repeat" description="WD" evidence="3">
    <location>
        <begin position="1374"/>
        <end position="1415"/>
    </location>
</feature>
<dbReference type="PROSITE" id="PS50082">
    <property type="entry name" value="WD_REPEATS_2"/>
    <property type="match status" value="6"/>
</dbReference>
<feature type="compositionally biased region" description="Basic and acidic residues" evidence="5">
    <location>
        <begin position="13"/>
        <end position="24"/>
    </location>
</feature>
<feature type="compositionally biased region" description="Basic residues" evidence="5">
    <location>
        <begin position="1789"/>
        <end position="1812"/>
    </location>
</feature>
<feature type="compositionally biased region" description="Low complexity" evidence="5">
    <location>
        <begin position="1252"/>
        <end position="1275"/>
    </location>
</feature>
<dbReference type="Proteomes" id="UP001165160">
    <property type="component" value="Unassembled WGS sequence"/>
</dbReference>
<dbReference type="EMBL" id="BRXX01000433">
    <property type="protein sequence ID" value="GMI11696.1"/>
    <property type="molecule type" value="Genomic_DNA"/>
</dbReference>
<dbReference type="Gene3D" id="2.60.40.10">
    <property type="entry name" value="Immunoglobulins"/>
    <property type="match status" value="5"/>
</dbReference>
<dbReference type="InterPro" id="IPR013783">
    <property type="entry name" value="Ig-like_fold"/>
</dbReference>
<feature type="region of interest" description="Disordered" evidence="5">
    <location>
        <begin position="1957"/>
        <end position="1986"/>
    </location>
</feature>
<feature type="compositionally biased region" description="Acidic residues" evidence="5">
    <location>
        <begin position="1190"/>
        <end position="1203"/>
    </location>
</feature>
<feature type="compositionally biased region" description="Acidic residues" evidence="5">
    <location>
        <begin position="1085"/>
        <end position="1098"/>
    </location>
</feature>
<evidence type="ECO:0000256" key="5">
    <source>
        <dbReference type="SAM" id="MobiDB-lite"/>
    </source>
</evidence>
<feature type="compositionally biased region" description="Low complexity" evidence="5">
    <location>
        <begin position="440"/>
        <end position="452"/>
    </location>
</feature>
<evidence type="ECO:0000313" key="8">
    <source>
        <dbReference type="Proteomes" id="UP001165160"/>
    </source>
</evidence>
<evidence type="ECO:0000256" key="1">
    <source>
        <dbReference type="ARBA" id="ARBA00022574"/>
    </source>
</evidence>
<feature type="domain" description="Fibronectin type-III" evidence="6">
    <location>
        <begin position="1883"/>
        <end position="1974"/>
    </location>
</feature>
<feature type="coiled-coil region" evidence="4">
    <location>
        <begin position="92"/>
        <end position="119"/>
    </location>
</feature>
<dbReference type="Gene3D" id="2.60.40.4060">
    <property type="entry name" value="Reeler domain"/>
    <property type="match status" value="1"/>
</dbReference>
<feature type="region of interest" description="Disordered" evidence="5">
    <location>
        <begin position="2201"/>
        <end position="2263"/>
    </location>
</feature>
<dbReference type="SUPFAM" id="SSF50978">
    <property type="entry name" value="WD40 repeat-like"/>
    <property type="match status" value="2"/>
</dbReference>
<dbReference type="SMART" id="SM00320">
    <property type="entry name" value="WD40"/>
    <property type="match status" value="7"/>
</dbReference>
<dbReference type="CDD" id="cd00200">
    <property type="entry name" value="WD40"/>
    <property type="match status" value="1"/>
</dbReference>
<evidence type="ECO:0000256" key="3">
    <source>
        <dbReference type="PROSITE-ProRule" id="PRU00221"/>
    </source>
</evidence>
<dbReference type="PRINTS" id="PR00320">
    <property type="entry name" value="GPROTEINBRPT"/>
</dbReference>
<dbReference type="InterPro" id="IPR036322">
    <property type="entry name" value="WD40_repeat_dom_sf"/>
</dbReference>
<dbReference type="PROSITE" id="PS50294">
    <property type="entry name" value="WD_REPEATS_REGION"/>
    <property type="match status" value="5"/>
</dbReference>
<sequence>MVSFPSFRKKKPKIDPVGEPKDGEEANDDDGLTQEQRTVNKIAEKAAAEPKKKKGKTDEEQAAEAMKLSQGDNPTSYCSGCRAWLCRCGRATKEDRERLKVLKEKKEIEESERKDRQKELDDMGSEEKLTWDALELPERNCNRLIENNKRAKRAAVEKARADAKKDAENKEEGATYHHCQLKEFKRYKASPALHTTYEGHKNHIHAFKVSADYRYVVSGSADFTIKLWDTKTTKCIRTFEGHAKAVRDIDIIPGFNFADENRLILSASSDKTLRMWDARSDGAKRVFKGHSDVIYSCNFAPDGNTFISSSEDCTIRLWSTHEGHLIYIYNGHESAVLSTRFSPGGRFLLSASDFGERQIKLWHARMPVVRVPVSLGQRIFFTKGGLIKKMLFVENPGEDFFRDPDSDDEAETLAMLSRDGAAHDEDDPSLANKEHGEGGDPSSSRPTTPGTPKTDGESDEEGSKNPNKKFDVKEEDGFSLTVLSEGRFGKLIDATGYYPGQELIVNIRGVKTFQSFFVAAYLKDSQFDMFGAESGGRCGSFDRASVMENDDAWVTCRHGGQMRAATSDTRKKNRSFNELRLKWNAPLEGVGDITFKVTIQPKDMDDPDLKRVYGLSYSLQETMPPRKRGGSSGFASSSRGIAFKPKVKLSFDVSFNHNHMLSLFRENELELVEHYFTKDVKCTLPMGKLGNETARGPKEVITLLADRILGPNQIMKSVKPMPPTENIIESRTIVVRDELPPSHASLDQIRDALKHEGHESSSDDESDTLASDEGSVPSYNKNRRSNPNEAAGDDGTIDSELTGATGPSMEETDESPERAALRQEYMKVAKLEVLMIKQMKQQRLACADEVRTIHLPAHKAHEITNFAVENDELVHNGFYGNKKHLMMALPPNYPINARPYDLAAQAARKGKELMEAARKEKKKDETIDVKLNTPKGRQELAEEIVEYMLHLHDKKVEIRAKERRYGAASLPGFENLAEQRQEDVKPHYVERIGNWIKGDHALDENTRSANVRATVNTRKAGDEGAKLIKQMKGEREAANQRLKKEVETYEKDVKKSKKRNERKSKLTWGPDKIAEEIKDIHLDELLEDDVTGDGDDEGEGKAEGANQKNRKSRGRGFGSTFSKLMFGSSNVSSPTDSEADGDESKKSLSKPSPLKSPKSPKTKKKLMKKQSTGDWLSKLSFKTTKKDLPVNDDDEDDDDEIDDVREVTKPTKSPVDDLDALVNQAVGIIAPEVAKNRISKNTDGDANKSSENKPTTNTSIKSNNNNENNINNGDNENSKEGEELENLETYGKLPDNDIICLTTKTSLKKRDILNLRSKGASHIRRNDFATLPGFEHGHHRHTDNSLVNYDNDLLLAEQGGGLIRTFLEDSGRQYDGHAASINEVAFSHDERRVASCSSDKTIKLWDPLDGNMVYTMYGHADEVMGVNFSHDGMFLVSCGLDNLVIVWNLTNGAILKKLFGHYDAVYRCCFTHNANSLMSSSCDMTLKSWNLTPHVPDPPQRPLMSEVTTNKALMSWLPPPGYNEEITAFFIEYRIGHRGDFGNTLSVSGRDSRRRITGLLPGTAYQFRIRAMNRMGKGPWSDPSAQVITEFGVPQKLERPEVADVSTNDILIQWWAPVPSVKGSAIHEFRLELSGYGVEFGQGQTWNVSWNDAKQANKDWEVEKKKRDAREESGKDETDEKQTGKKLLKGNINKLMMGLRAKRDTRDAKKSAAKEQDQKFMDEIKAELAAEEEAKKELVLDEKGNIVGKEEGKKVVKKLNWMEMKAERKKQFMIREIERTKQHLEDQKARRKKREQARRLKKEGKRKQKKLEKKYDKSEELRLQQEEAEKRHRKLYAQMAFRATNLEPGIMYRIRVGAVNTTGLGPFSDGCFSTFTLSTPPQKGEPPHLLEATLFSLEVEWSTPHDNGAAITGFMLRQCWNMVEHEYKRTVQRILIPDLEPGKSYQFQVKSCNSEGWSEWSPKSKPLQTLTKEPDRPEKPEITGKTPVSIKLKVKRPEGNGDPVYSYVVRKREMSVKRKTPWGPAGAFVAESVEVEEECEGLWKLNPHTGKAKWPFAIIEIGFLHPNSHYDFQIQALNRSGRSEFSPSSFRTKTLPAGLPLQVENVTCSNIGPSTITVLWEEPHDMGGPVIGYNIQESVREEDWHNEKLEKLELYKAGSGMLKKRFDALDSTYAYRYRVAARSKVGMGPWSEWSDRVESVKNDPTRATGVSSSAGKSVSEMLNLKKSENGADSDRDDDNNSDEEEKKNNQLSPGNAVEVEELF</sequence>
<feature type="repeat" description="WD" evidence="3">
    <location>
        <begin position="1416"/>
        <end position="1457"/>
    </location>
</feature>
<dbReference type="Gene3D" id="2.130.10.10">
    <property type="entry name" value="YVTN repeat-like/Quinoprotein amine dehydrogenase"/>
    <property type="match status" value="2"/>
</dbReference>
<feature type="compositionally biased region" description="Basic and acidic residues" evidence="5">
    <location>
        <begin position="2223"/>
        <end position="2233"/>
    </location>
</feature>
<dbReference type="InterPro" id="IPR042307">
    <property type="entry name" value="Reeler_sf"/>
</dbReference>
<dbReference type="InterPro" id="IPR019775">
    <property type="entry name" value="WD40_repeat_CS"/>
</dbReference>
<dbReference type="InterPro" id="IPR001680">
    <property type="entry name" value="WD40_rpt"/>
</dbReference>
<feature type="compositionally biased region" description="Basic residues" evidence="5">
    <location>
        <begin position="1158"/>
        <end position="1168"/>
    </location>
</feature>
<feature type="repeat" description="WD" evidence="3">
    <location>
        <begin position="1458"/>
        <end position="1491"/>
    </location>
</feature>
<feature type="repeat" description="WD" evidence="3">
    <location>
        <begin position="197"/>
        <end position="238"/>
    </location>
</feature>
<reference evidence="8" key="1">
    <citation type="journal article" date="2023" name="Commun. Biol.">
        <title>Genome analysis of Parmales, the sister group of diatoms, reveals the evolutionary specialization of diatoms from phago-mixotrophs to photoautotrophs.</title>
        <authorList>
            <person name="Ban H."/>
            <person name="Sato S."/>
            <person name="Yoshikawa S."/>
            <person name="Yamada K."/>
            <person name="Nakamura Y."/>
            <person name="Ichinomiya M."/>
            <person name="Sato N."/>
            <person name="Blanc-Mathieu R."/>
            <person name="Endo H."/>
            <person name="Kuwata A."/>
            <person name="Ogata H."/>
        </authorList>
    </citation>
    <scope>NUCLEOTIDE SEQUENCE [LARGE SCALE GENOMIC DNA]</scope>
    <source>
        <strain evidence="8">NIES 3699</strain>
    </source>
</reference>
<feature type="domain" description="Fibronectin type-III" evidence="6">
    <location>
        <begin position="2102"/>
        <end position="2203"/>
    </location>
</feature>
<feature type="domain" description="Fibronectin type-III" evidence="6">
    <location>
        <begin position="1976"/>
        <end position="2097"/>
    </location>
</feature>
<dbReference type="Pfam" id="PF00041">
    <property type="entry name" value="fn3"/>
    <property type="match status" value="3"/>
</dbReference>
<feature type="compositionally biased region" description="Basic and acidic residues" evidence="5">
    <location>
        <begin position="1813"/>
        <end position="1822"/>
    </location>
</feature>
<comment type="caution">
    <text evidence="7">The sequence shown here is derived from an EMBL/GenBank/DDBJ whole genome shotgun (WGS) entry which is preliminary data.</text>
</comment>
<feature type="region of interest" description="Disordered" evidence="5">
    <location>
        <begin position="1782"/>
        <end position="1822"/>
    </location>
</feature>
<dbReference type="GO" id="GO:1990234">
    <property type="term" value="C:transferase complex"/>
    <property type="evidence" value="ECO:0007669"/>
    <property type="project" value="UniProtKB-ARBA"/>
</dbReference>
<dbReference type="InterPro" id="IPR003961">
    <property type="entry name" value="FN3_dom"/>
</dbReference>
<keyword evidence="4" id="KW-0175">Coiled coil</keyword>
<organism evidence="7 8">
    <name type="scientific">Triparma verrucosa</name>
    <dbReference type="NCBI Taxonomy" id="1606542"/>
    <lineage>
        <taxon>Eukaryota</taxon>
        <taxon>Sar</taxon>
        <taxon>Stramenopiles</taxon>
        <taxon>Ochrophyta</taxon>
        <taxon>Bolidophyceae</taxon>
        <taxon>Parmales</taxon>
        <taxon>Triparmaceae</taxon>
        <taxon>Triparma</taxon>
    </lineage>
</organism>
<dbReference type="PANTHER" id="PTHR22847">
    <property type="entry name" value="WD40 REPEAT PROTEIN"/>
    <property type="match status" value="1"/>
</dbReference>
<feature type="compositionally biased region" description="Polar residues" evidence="5">
    <location>
        <begin position="777"/>
        <end position="788"/>
    </location>
</feature>
<keyword evidence="2" id="KW-0677">Repeat</keyword>
<proteinExistence type="predicted"/>
<dbReference type="InterPro" id="IPR036116">
    <property type="entry name" value="FN3_sf"/>
</dbReference>
<accession>A0A9W7FGL4</accession>
<feature type="repeat" description="WD" evidence="3">
    <location>
        <begin position="239"/>
        <end position="286"/>
    </location>
</feature>
<name>A0A9W7FGL4_9STRA</name>
<evidence type="ECO:0000313" key="7">
    <source>
        <dbReference type="EMBL" id="GMI11696.1"/>
    </source>
</evidence>
<keyword evidence="8" id="KW-1185">Reference proteome</keyword>
<feature type="region of interest" description="Disordered" evidence="5">
    <location>
        <begin position="1659"/>
        <end position="1687"/>
    </location>
</feature>
<feature type="compositionally biased region" description="Basic and acidic residues" evidence="5">
    <location>
        <begin position="1240"/>
        <end position="1251"/>
    </location>
</feature>
<evidence type="ECO:0000256" key="2">
    <source>
        <dbReference type="ARBA" id="ARBA00022737"/>
    </source>
</evidence>
<dbReference type="Pfam" id="PF00400">
    <property type="entry name" value="WD40"/>
    <property type="match status" value="7"/>
</dbReference>
<feature type="region of interest" description="Disordered" evidence="5">
    <location>
        <begin position="1"/>
        <end position="75"/>
    </location>
</feature>
<dbReference type="InterPro" id="IPR015943">
    <property type="entry name" value="WD40/YVTN_repeat-like_dom_sf"/>
</dbReference>
<evidence type="ECO:0000256" key="4">
    <source>
        <dbReference type="SAM" id="Coils"/>
    </source>
</evidence>